<gene>
    <name evidence="1" type="ORF">MNBD_ALPHA04-1924</name>
</gene>
<sequence length="136" mass="14988">MVIPIFHRIPPVASLFGMGLGVALHTNAAAAPITFNTALPVSEDEIIFRQQLIYQRAQDEIDGEARDIKTVSAISVLGYGITDKLALFGVVPLVRKNRRIGNARFTESGLSDVSLFARYQIYRRDALGQTTRIAPF</sequence>
<name>A0A3B0R9I2_9ZZZZ</name>
<dbReference type="EMBL" id="UOEF01000088">
    <property type="protein sequence ID" value="VAV89904.1"/>
    <property type="molecule type" value="Genomic_DNA"/>
</dbReference>
<organism evidence="1">
    <name type="scientific">hydrothermal vent metagenome</name>
    <dbReference type="NCBI Taxonomy" id="652676"/>
    <lineage>
        <taxon>unclassified sequences</taxon>
        <taxon>metagenomes</taxon>
        <taxon>ecological metagenomes</taxon>
    </lineage>
</organism>
<dbReference type="AlphaFoldDB" id="A0A3B0R9I2"/>
<protein>
    <submittedName>
        <fullName evidence="1">Uncharacterized protein</fullName>
    </submittedName>
</protein>
<accession>A0A3B0R9I2</accession>
<reference evidence="1" key="1">
    <citation type="submission" date="2018-06" db="EMBL/GenBank/DDBJ databases">
        <authorList>
            <person name="Zhirakovskaya E."/>
        </authorList>
    </citation>
    <scope>NUCLEOTIDE SEQUENCE</scope>
</reference>
<evidence type="ECO:0000313" key="1">
    <source>
        <dbReference type="EMBL" id="VAV89904.1"/>
    </source>
</evidence>
<feature type="non-terminal residue" evidence="1">
    <location>
        <position position="136"/>
    </location>
</feature>
<proteinExistence type="predicted"/>